<accession>A0ABS5RJA1</accession>
<dbReference type="Proteomes" id="UP001519535">
    <property type="component" value="Unassembled WGS sequence"/>
</dbReference>
<dbReference type="Pfam" id="PF08237">
    <property type="entry name" value="PE-PPE"/>
    <property type="match status" value="1"/>
</dbReference>
<proteinExistence type="predicted"/>
<organism evidence="2 3">
    <name type="scientific">Mycolicibacter acidiphilus</name>
    <dbReference type="NCBI Taxonomy" id="2835306"/>
    <lineage>
        <taxon>Bacteria</taxon>
        <taxon>Bacillati</taxon>
        <taxon>Actinomycetota</taxon>
        <taxon>Actinomycetes</taxon>
        <taxon>Mycobacteriales</taxon>
        <taxon>Mycobacteriaceae</taxon>
        <taxon>Mycolicibacter</taxon>
    </lineage>
</organism>
<dbReference type="InterPro" id="IPR029058">
    <property type="entry name" value="AB_hydrolase_fold"/>
</dbReference>
<protein>
    <submittedName>
        <fullName evidence="2">PE-PPE domain-containing protein</fullName>
    </submittedName>
</protein>
<evidence type="ECO:0000259" key="1">
    <source>
        <dbReference type="Pfam" id="PF08237"/>
    </source>
</evidence>
<evidence type="ECO:0000313" key="3">
    <source>
        <dbReference type="Proteomes" id="UP001519535"/>
    </source>
</evidence>
<feature type="domain" description="PE-PPE" evidence="1">
    <location>
        <begin position="85"/>
        <end position="285"/>
    </location>
</feature>
<comment type="caution">
    <text evidence="2">The sequence shown here is derived from an EMBL/GenBank/DDBJ whole genome shotgun (WGS) entry which is preliminary data.</text>
</comment>
<dbReference type="SUPFAM" id="SSF53474">
    <property type="entry name" value="alpha/beta-Hydrolases"/>
    <property type="match status" value="1"/>
</dbReference>
<dbReference type="InterPro" id="IPR013228">
    <property type="entry name" value="PE-PPE_C"/>
</dbReference>
<gene>
    <name evidence="2" type="ORF">KIH27_12090</name>
</gene>
<evidence type="ECO:0000313" key="2">
    <source>
        <dbReference type="EMBL" id="MBS9534326.1"/>
    </source>
</evidence>
<dbReference type="EMBL" id="JAHCLR010000021">
    <property type="protein sequence ID" value="MBS9534326.1"/>
    <property type="molecule type" value="Genomic_DNA"/>
</dbReference>
<sequence>MGEGTFTMHLATMTTALLIAGGIGAVGPVPGPAVAAIEWTLTAGLGDGVALILGPMGTVMPNDTLMASADRIFLEPLGFTGHTEGVATPYSFSFSGYDWDATVAQGVTNLVDAVKTQIADGHVSAEDPLVIFGYSQGTTIATQAMQQLVDAGVPADYLHFVLTGHAASAFGGFLNAFVPSLPDWLQEPVRQFLDFINLGDLIGATTPDGPYATDVYTLPGDGWSDWPSSVTADPSATWDALIGAFSVHLAYFGLTPEQVGDAVLTHTDGTADYFTIPDAHIDWLTTLWNSAINVGDIPAWLAGL</sequence>
<keyword evidence="3" id="KW-1185">Reference proteome</keyword>
<dbReference type="Gene3D" id="3.40.50.1820">
    <property type="entry name" value="alpha/beta hydrolase"/>
    <property type="match status" value="1"/>
</dbReference>
<name>A0ABS5RJA1_9MYCO</name>
<reference evidence="2 3" key="1">
    <citation type="submission" date="2021-05" db="EMBL/GenBank/DDBJ databases">
        <title>Mycobacterium acidophilum sp. nov., an extremely acid-tolerant member of the genus Mycobacterium.</title>
        <authorList>
            <person name="Xia J."/>
        </authorList>
    </citation>
    <scope>NUCLEOTIDE SEQUENCE [LARGE SCALE GENOMIC DNA]</scope>
    <source>
        <strain evidence="2 3">M1</strain>
    </source>
</reference>